<organism evidence="8 9">
    <name type="scientific">Colletotrichum navitas</name>
    <dbReference type="NCBI Taxonomy" id="681940"/>
    <lineage>
        <taxon>Eukaryota</taxon>
        <taxon>Fungi</taxon>
        <taxon>Dikarya</taxon>
        <taxon>Ascomycota</taxon>
        <taxon>Pezizomycotina</taxon>
        <taxon>Sordariomycetes</taxon>
        <taxon>Hypocreomycetidae</taxon>
        <taxon>Glomerellales</taxon>
        <taxon>Glomerellaceae</taxon>
        <taxon>Colletotrichum</taxon>
        <taxon>Colletotrichum graminicola species complex</taxon>
    </lineage>
</organism>
<evidence type="ECO:0000256" key="5">
    <source>
        <dbReference type="ARBA" id="ARBA00022989"/>
    </source>
</evidence>
<dbReference type="PANTHER" id="PTHR11101">
    <property type="entry name" value="PHOSPHATE TRANSPORTER"/>
    <property type="match status" value="1"/>
</dbReference>
<evidence type="ECO:0000256" key="7">
    <source>
        <dbReference type="SAM" id="Phobius"/>
    </source>
</evidence>
<dbReference type="AlphaFoldDB" id="A0AAD8V1W3"/>
<keyword evidence="2" id="KW-0813">Transport</keyword>
<keyword evidence="4 7" id="KW-0812">Transmembrane</keyword>
<keyword evidence="6 7" id="KW-0472">Membrane</keyword>
<accession>A0AAD8V1W3</accession>
<dbReference type="GeneID" id="85448063"/>
<evidence type="ECO:0000256" key="1">
    <source>
        <dbReference type="ARBA" id="ARBA00004141"/>
    </source>
</evidence>
<evidence type="ECO:0000313" key="8">
    <source>
        <dbReference type="EMBL" id="KAK1585771.1"/>
    </source>
</evidence>
<proteinExistence type="predicted"/>
<evidence type="ECO:0000313" key="9">
    <source>
        <dbReference type="Proteomes" id="UP001230504"/>
    </source>
</evidence>
<evidence type="ECO:0000256" key="6">
    <source>
        <dbReference type="ARBA" id="ARBA00023136"/>
    </source>
</evidence>
<name>A0AAD8V1W3_9PEZI</name>
<keyword evidence="3" id="KW-0592">Phosphate transport</keyword>
<dbReference type="GO" id="GO:0035435">
    <property type="term" value="P:phosphate ion transmembrane transport"/>
    <property type="evidence" value="ECO:0007669"/>
    <property type="project" value="TreeGrafter"/>
</dbReference>
<comment type="subcellular location">
    <subcellularLocation>
        <location evidence="1">Membrane</location>
        <topology evidence="1">Multi-pass membrane protein</topology>
    </subcellularLocation>
</comment>
<sequence length="209" mass="22838">MFMSVLNQYDYIFAIHTIFSFLDAWSIDGPDANNIANSLSTSVSSRTMRRAMAIAAVTEFSGSVTDTLRNNIIDPHLYDAQPSEVSTVPMLVVRKGVQLRVKFTPAQVLIAVLCIATGATLLQAFFLLPGPWLLNCPPTLSLPDALVASAVSDSRRSSSDLDAITLQWRNAVLFWGIADTYASAPHYDNRPEYMYSSLQILVTSAANGD</sequence>
<feature type="transmembrane region" description="Helical" evidence="7">
    <location>
        <begin position="108"/>
        <end position="134"/>
    </location>
</feature>
<dbReference type="Proteomes" id="UP001230504">
    <property type="component" value="Unassembled WGS sequence"/>
</dbReference>
<comment type="caution">
    <text evidence="8">The sequence shown here is derived from an EMBL/GenBank/DDBJ whole genome shotgun (WGS) entry which is preliminary data.</text>
</comment>
<evidence type="ECO:0000256" key="4">
    <source>
        <dbReference type="ARBA" id="ARBA00022692"/>
    </source>
</evidence>
<gene>
    <name evidence="8" type="ORF">LY79DRAFT_670789</name>
</gene>
<dbReference type="GO" id="GO:0016020">
    <property type="term" value="C:membrane"/>
    <property type="evidence" value="ECO:0007669"/>
    <property type="project" value="UniProtKB-SubCell"/>
</dbReference>
<keyword evidence="9" id="KW-1185">Reference proteome</keyword>
<dbReference type="RefSeq" id="XP_060412767.1">
    <property type="nucleotide sequence ID" value="XM_060563823.1"/>
</dbReference>
<dbReference type="PANTHER" id="PTHR11101:SF80">
    <property type="entry name" value="PHOSPHATE TRANSPORTER"/>
    <property type="match status" value="1"/>
</dbReference>
<dbReference type="GO" id="GO:0005315">
    <property type="term" value="F:phosphate transmembrane transporter activity"/>
    <property type="evidence" value="ECO:0007669"/>
    <property type="project" value="InterPro"/>
</dbReference>
<dbReference type="InterPro" id="IPR001204">
    <property type="entry name" value="Phos_transporter"/>
</dbReference>
<reference evidence="8" key="1">
    <citation type="submission" date="2021-06" db="EMBL/GenBank/DDBJ databases">
        <title>Comparative genomics, transcriptomics and evolutionary studies reveal genomic signatures of adaptation to plant cell wall in hemibiotrophic fungi.</title>
        <authorList>
            <consortium name="DOE Joint Genome Institute"/>
            <person name="Baroncelli R."/>
            <person name="Diaz J.F."/>
            <person name="Benocci T."/>
            <person name="Peng M."/>
            <person name="Battaglia E."/>
            <person name="Haridas S."/>
            <person name="Andreopoulos W."/>
            <person name="Labutti K."/>
            <person name="Pangilinan J."/>
            <person name="Floch G.L."/>
            <person name="Makela M.R."/>
            <person name="Henrissat B."/>
            <person name="Grigoriev I.V."/>
            <person name="Crouch J.A."/>
            <person name="De Vries R.P."/>
            <person name="Sukno S.A."/>
            <person name="Thon M.R."/>
        </authorList>
    </citation>
    <scope>NUCLEOTIDE SEQUENCE</scope>
    <source>
        <strain evidence="8">CBS 125086</strain>
    </source>
</reference>
<keyword evidence="5 7" id="KW-1133">Transmembrane helix</keyword>
<dbReference type="EMBL" id="JAHLJV010000041">
    <property type="protein sequence ID" value="KAK1585771.1"/>
    <property type="molecule type" value="Genomic_DNA"/>
</dbReference>
<protein>
    <submittedName>
        <fullName evidence="8">Uncharacterized protein</fullName>
    </submittedName>
</protein>
<evidence type="ECO:0000256" key="2">
    <source>
        <dbReference type="ARBA" id="ARBA00022448"/>
    </source>
</evidence>
<evidence type="ECO:0000256" key="3">
    <source>
        <dbReference type="ARBA" id="ARBA00022592"/>
    </source>
</evidence>